<sequence length="102" mass="10797">MQYPAHQGSGGGQLSDGCYLVLTDPCGGVYGAAASIGRIIEELSKGLREAEDNSVSGSFGEFINEAAKAMPDEVYSTEKVAAQGNRMILRILGLMMPIWKNG</sequence>
<dbReference type="KEGG" id="sgm:GCM10017557_50980"/>
<accession>A0A7G1P4S7</accession>
<evidence type="ECO:0000313" key="1">
    <source>
        <dbReference type="EMBL" id="BCL30239.1"/>
    </source>
</evidence>
<protein>
    <submittedName>
        <fullName evidence="1">Uncharacterized protein</fullName>
    </submittedName>
</protein>
<gene>
    <name evidence="1" type="ORF">GCM10017557_50980</name>
</gene>
<dbReference type="EMBL" id="AP023440">
    <property type="protein sequence ID" value="BCL30239.1"/>
    <property type="molecule type" value="Genomic_DNA"/>
</dbReference>
<organism evidence="1 2">
    <name type="scientific">Streptomyces aurantiacus</name>
    <dbReference type="NCBI Taxonomy" id="47760"/>
    <lineage>
        <taxon>Bacteria</taxon>
        <taxon>Bacillati</taxon>
        <taxon>Actinomycetota</taxon>
        <taxon>Actinomycetes</taxon>
        <taxon>Kitasatosporales</taxon>
        <taxon>Streptomycetaceae</taxon>
        <taxon>Streptomyces</taxon>
        <taxon>Streptomyces aurantiacus group</taxon>
    </lineage>
</organism>
<keyword evidence="2" id="KW-1185">Reference proteome</keyword>
<dbReference type="Proteomes" id="UP000516444">
    <property type="component" value="Chromosome"/>
</dbReference>
<evidence type="ECO:0000313" key="2">
    <source>
        <dbReference type="Proteomes" id="UP000516444"/>
    </source>
</evidence>
<dbReference type="RefSeq" id="WP_055513863.1">
    <property type="nucleotide sequence ID" value="NZ_AP023440.1"/>
</dbReference>
<reference evidence="1 2" key="1">
    <citation type="journal article" date="2014" name="Int. J. Syst. Evol. Microbiol.">
        <title>Complete genome sequence of Corynebacterium casei LMG S-19264T (=DSM 44701T), isolated from a smear-ripened cheese.</title>
        <authorList>
            <consortium name="US DOE Joint Genome Institute (JGI-PGF)"/>
            <person name="Walter F."/>
            <person name="Albersmeier A."/>
            <person name="Kalinowski J."/>
            <person name="Ruckert C."/>
        </authorList>
    </citation>
    <scope>NUCLEOTIDE SEQUENCE [LARGE SCALE GENOMIC DNA]</scope>
    <source>
        <strain evidence="1 2">JCM 4677</strain>
    </source>
</reference>
<proteinExistence type="predicted"/>
<name>A0A7G1P4S7_9ACTN</name>
<dbReference type="AlphaFoldDB" id="A0A7G1P4S7"/>